<feature type="domain" description="Alpha/beta hydrolase" evidence="1">
    <location>
        <begin position="206"/>
        <end position="645"/>
    </location>
</feature>
<sequence length="658" mass="72530">MPGVKKLEILSRQPVFEGMAFGKDGCVGSYELVSGRAHCEIDPDAPLNREVANLAHAPRAANGLVEYSVDFHIYKPADLARGNGWLFYEWLNRGTQRGVVRINNAPVVALPTQPEDIGNGFLMHEGYSIVWSAWQGNVEPGGGRMLAQFPVATRDGQPIVGKGWEEFVLDAPDSIRGAILQEISADRYVLTLSYPAANTDASSASLTARQNERDPRVAAAGIEWHFLDRNRIQIDRLPGCQLDRGAIFEFIYDAQDPVVMGLGYASVRDVMAFLKYEVQDSEGTPNPLVHENGARLRAIGFGLSQSGRVLRDFIYQGFNESLDSQIVFDGAVPIISGSRRAWVNAPFSQPGRYSRQHEDHSFPGDQFPFAYQTLSDPISGRTDGIFAKARASGTAPRLMHLDTDSEVWSARASLVATDCEGHDLPDDPDVRLYLVTGIAHGDYPLPNSPVVRYASNPLTYGSTLRAVLVAMRRWVDQGVEPPASAFPSHANGEWWTLAQFIERFEGVTGLEGPRVINELRLLDHGSVPPREGDRYPVFVPAVDQDGNGSTGIRHPFVAAPLGTHAGWALRAPGYAPGGLYSVYGSYVPFARERDSRDSARVPGDRRASFEARYTNEQSWRDALLAAAARLVEERWMLPEDFERLAAQLADSRDVFHII</sequence>
<protein>
    <recommendedName>
        <fullName evidence="1">Alpha/beta hydrolase domain-containing protein</fullName>
    </recommendedName>
</protein>
<dbReference type="Pfam" id="PF20091">
    <property type="entry name" value="Abhydrolase_10"/>
    <property type="match status" value="1"/>
</dbReference>
<evidence type="ECO:0000313" key="2">
    <source>
        <dbReference type="EMBL" id="MFK4447864.1"/>
    </source>
</evidence>
<evidence type="ECO:0000313" key="3">
    <source>
        <dbReference type="Proteomes" id="UP001620514"/>
    </source>
</evidence>
<dbReference type="RefSeq" id="WP_404613751.1">
    <property type="nucleotide sequence ID" value="NZ_JBIYDN010000039.1"/>
</dbReference>
<dbReference type="EMBL" id="JBIYDN010000039">
    <property type="protein sequence ID" value="MFK4447864.1"/>
    <property type="molecule type" value="Genomic_DNA"/>
</dbReference>
<gene>
    <name evidence="2" type="ORF">ABH943_007903</name>
</gene>
<keyword evidence="3" id="KW-1185">Reference proteome</keyword>
<reference evidence="2 3" key="2">
    <citation type="submission" date="2024-11" db="EMBL/GenBank/DDBJ databases">
        <title>Using genomics to understand microbial adaptation to soil warming.</title>
        <authorList>
            <person name="Deangelis K.M. PhD."/>
        </authorList>
    </citation>
    <scope>NUCLEOTIDE SEQUENCE [LARGE SCALE GENOMIC DNA]</scope>
    <source>
        <strain evidence="2 3">GAS97</strain>
    </source>
</reference>
<dbReference type="Proteomes" id="UP001620514">
    <property type="component" value="Unassembled WGS sequence"/>
</dbReference>
<organism evidence="2 3">
    <name type="scientific">Caballeronia udeis</name>
    <dbReference type="NCBI Taxonomy" id="1232866"/>
    <lineage>
        <taxon>Bacteria</taxon>
        <taxon>Pseudomonadati</taxon>
        <taxon>Pseudomonadota</taxon>
        <taxon>Betaproteobacteria</taxon>
        <taxon>Burkholderiales</taxon>
        <taxon>Burkholderiaceae</taxon>
        <taxon>Caballeronia</taxon>
    </lineage>
</organism>
<accession>A0ABW8MVV9</accession>
<evidence type="ECO:0000259" key="1">
    <source>
        <dbReference type="Pfam" id="PF20091"/>
    </source>
</evidence>
<proteinExistence type="predicted"/>
<comment type="caution">
    <text evidence="2">The sequence shown here is derived from an EMBL/GenBank/DDBJ whole genome shotgun (WGS) entry which is preliminary data.</text>
</comment>
<reference evidence="2 3" key="1">
    <citation type="submission" date="2024-10" db="EMBL/GenBank/DDBJ databases">
        <authorList>
            <person name="Deangelis K."/>
            <person name="Huntemann M."/>
            <person name="Clum A."/>
            <person name="Wang J."/>
            <person name="Palaniappan K."/>
            <person name="Ritter S."/>
            <person name="Chen I.-M."/>
            <person name="Stamatis D."/>
            <person name="Reddy T."/>
            <person name="O'Malley R."/>
            <person name="Daum C."/>
            <person name="Ng V."/>
            <person name="Ivanova N."/>
            <person name="Kyrpides N."/>
            <person name="Woyke T."/>
        </authorList>
    </citation>
    <scope>NUCLEOTIDE SEQUENCE [LARGE SCALE GENOMIC DNA]</scope>
    <source>
        <strain evidence="2 3">GAS97</strain>
    </source>
</reference>
<dbReference type="InterPro" id="IPR045394">
    <property type="entry name" value="Abhydrolase_dom"/>
</dbReference>
<name>A0ABW8MVV9_9BURK</name>